<sequence length="92" mass="10841">MNKVTGKLGEERLKVMMFADDLMVWGEKEEEVQEQLQEWIEEVKEIRKVEAMGMKFVRSPLVVTRNKSRNEVVQERLGVQGVHEIVEEARLR</sequence>
<name>A0A7R9JI06_TIMCA</name>
<dbReference type="EMBL" id="OE193159">
    <property type="protein sequence ID" value="CAD7579675.1"/>
    <property type="molecule type" value="Genomic_DNA"/>
</dbReference>
<protein>
    <submittedName>
        <fullName evidence="1">(California timema) hypothetical protein</fullName>
    </submittedName>
</protein>
<dbReference type="AlphaFoldDB" id="A0A7R9JI06"/>
<organism evidence="1">
    <name type="scientific">Timema californicum</name>
    <name type="common">California timema</name>
    <name type="synonym">Walking stick</name>
    <dbReference type="NCBI Taxonomy" id="61474"/>
    <lineage>
        <taxon>Eukaryota</taxon>
        <taxon>Metazoa</taxon>
        <taxon>Ecdysozoa</taxon>
        <taxon>Arthropoda</taxon>
        <taxon>Hexapoda</taxon>
        <taxon>Insecta</taxon>
        <taxon>Pterygota</taxon>
        <taxon>Neoptera</taxon>
        <taxon>Polyneoptera</taxon>
        <taxon>Phasmatodea</taxon>
        <taxon>Timematodea</taxon>
        <taxon>Timematoidea</taxon>
        <taxon>Timematidae</taxon>
        <taxon>Timema</taxon>
    </lineage>
</organism>
<reference evidence="1" key="1">
    <citation type="submission" date="2020-11" db="EMBL/GenBank/DDBJ databases">
        <authorList>
            <person name="Tran Van P."/>
        </authorList>
    </citation>
    <scope>NUCLEOTIDE SEQUENCE</scope>
</reference>
<accession>A0A7R9JI06</accession>
<evidence type="ECO:0000313" key="1">
    <source>
        <dbReference type="EMBL" id="CAD7579675.1"/>
    </source>
</evidence>
<proteinExistence type="predicted"/>
<gene>
    <name evidence="1" type="ORF">TCMB3V08_LOCUS12208</name>
</gene>